<sequence>MLFGKLPNNSCLPRDEDSLGKHINDFNLNRLIKVLEDTGFEIEKIKSNGLITHSKLITKYIPSSMGETLIVKARKVTKEFKQKCPDCKSKNTDSYFNTDKREYFCEDCRCEWQINPDGMIIELKCGYKK</sequence>
<evidence type="ECO:0000313" key="1">
    <source>
        <dbReference type="EMBL" id="GAG32259.1"/>
    </source>
</evidence>
<proteinExistence type="predicted"/>
<accession>X0WMP5</accession>
<gene>
    <name evidence="1" type="ORF">S01H1_72083</name>
</gene>
<name>X0WMP5_9ZZZZ</name>
<dbReference type="AlphaFoldDB" id="X0WMP5"/>
<protein>
    <submittedName>
        <fullName evidence="1">Uncharacterized protein</fullName>
    </submittedName>
</protein>
<dbReference type="EMBL" id="BARS01048044">
    <property type="protein sequence ID" value="GAG32259.1"/>
    <property type="molecule type" value="Genomic_DNA"/>
</dbReference>
<reference evidence="1" key="1">
    <citation type="journal article" date="2014" name="Front. Microbiol.">
        <title>High frequency of phylogenetically diverse reductive dehalogenase-homologous genes in deep subseafloor sedimentary metagenomes.</title>
        <authorList>
            <person name="Kawai M."/>
            <person name="Futagami T."/>
            <person name="Toyoda A."/>
            <person name="Takaki Y."/>
            <person name="Nishi S."/>
            <person name="Hori S."/>
            <person name="Arai W."/>
            <person name="Tsubouchi T."/>
            <person name="Morono Y."/>
            <person name="Uchiyama I."/>
            <person name="Ito T."/>
            <person name="Fujiyama A."/>
            <person name="Inagaki F."/>
            <person name="Takami H."/>
        </authorList>
    </citation>
    <scope>NUCLEOTIDE SEQUENCE</scope>
    <source>
        <strain evidence="1">Expedition CK06-06</strain>
    </source>
</reference>
<comment type="caution">
    <text evidence="1">The sequence shown here is derived from an EMBL/GenBank/DDBJ whole genome shotgun (WGS) entry which is preliminary data.</text>
</comment>
<organism evidence="1">
    <name type="scientific">marine sediment metagenome</name>
    <dbReference type="NCBI Taxonomy" id="412755"/>
    <lineage>
        <taxon>unclassified sequences</taxon>
        <taxon>metagenomes</taxon>
        <taxon>ecological metagenomes</taxon>
    </lineage>
</organism>